<evidence type="ECO:0000313" key="3">
    <source>
        <dbReference type="Proteomes" id="UP000698800"/>
    </source>
</evidence>
<feature type="region of interest" description="Disordered" evidence="1">
    <location>
        <begin position="154"/>
        <end position="179"/>
    </location>
</feature>
<dbReference type="EMBL" id="JAGHQL010000078">
    <property type="protein sequence ID" value="KAH0541451.1"/>
    <property type="molecule type" value="Genomic_DNA"/>
</dbReference>
<evidence type="ECO:0000313" key="2">
    <source>
        <dbReference type="EMBL" id="KAH0541451.1"/>
    </source>
</evidence>
<dbReference type="AlphaFoldDB" id="A0A9P8I325"/>
<feature type="region of interest" description="Disordered" evidence="1">
    <location>
        <begin position="19"/>
        <end position="94"/>
    </location>
</feature>
<dbReference type="OrthoDB" id="5596422at2759"/>
<reference evidence="2" key="1">
    <citation type="submission" date="2021-03" db="EMBL/GenBank/DDBJ databases">
        <title>Comparative genomics and phylogenomic investigation of the class Geoglossomycetes provide insights into ecological specialization and systematics.</title>
        <authorList>
            <person name="Melie T."/>
            <person name="Pirro S."/>
            <person name="Miller A.N."/>
            <person name="Quandt A."/>
        </authorList>
    </citation>
    <scope>NUCLEOTIDE SEQUENCE</scope>
    <source>
        <strain evidence="2">GBOQ0MN5Z8</strain>
    </source>
</reference>
<name>A0A9P8I325_9PEZI</name>
<protein>
    <submittedName>
        <fullName evidence="2">Uncharacterized protein</fullName>
    </submittedName>
</protein>
<dbReference type="Proteomes" id="UP000698800">
    <property type="component" value="Unassembled WGS sequence"/>
</dbReference>
<accession>A0A9P8I325</accession>
<keyword evidence="3" id="KW-1185">Reference proteome</keyword>
<sequence length="226" mass="24141">MSSRRIAGLPSVRKQHLLVEFSAPQSRNASGAIPSKRETDNAVGSSLLMEPATPIGSAPSAVSPSMSGGSSRASLTPDSRFSRSPNSTTSPREVEVPTVEVLRYIRSTFDDETVLDSLPLEAAGNPGAWHAWRAHRLMSRPFKATDDGVLSGIGDTGDATHPENRRLAGGKPGRQPGEWNWEGVWEERVRKGVEGSLTEPILYGNAGPGDDLVGSPFPQVFGILLM</sequence>
<organism evidence="2 3">
    <name type="scientific">Glutinoglossum americanum</name>
    <dbReference type="NCBI Taxonomy" id="1670608"/>
    <lineage>
        <taxon>Eukaryota</taxon>
        <taxon>Fungi</taxon>
        <taxon>Dikarya</taxon>
        <taxon>Ascomycota</taxon>
        <taxon>Pezizomycotina</taxon>
        <taxon>Geoglossomycetes</taxon>
        <taxon>Geoglossales</taxon>
        <taxon>Geoglossaceae</taxon>
        <taxon>Glutinoglossum</taxon>
    </lineage>
</organism>
<proteinExistence type="predicted"/>
<gene>
    <name evidence="2" type="ORF">FGG08_004060</name>
</gene>
<comment type="caution">
    <text evidence="2">The sequence shown here is derived from an EMBL/GenBank/DDBJ whole genome shotgun (WGS) entry which is preliminary data.</text>
</comment>
<evidence type="ECO:0000256" key="1">
    <source>
        <dbReference type="SAM" id="MobiDB-lite"/>
    </source>
</evidence>
<feature type="compositionally biased region" description="Low complexity" evidence="1">
    <location>
        <begin position="56"/>
        <end position="74"/>
    </location>
</feature>
<feature type="compositionally biased region" description="Polar residues" evidence="1">
    <location>
        <begin position="76"/>
        <end position="91"/>
    </location>
</feature>